<gene>
    <name evidence="2" type="ORF">QCA50_000172</name>
</gene>
<keyword evidence="1" id="KW-0732">Signal</keyword>
<protein>
    <recommendedName>
        <fullName evidence="4">Spherulation-specific family 4</fullName>
    </recommendedName>
</protein>
<dbReference type="Pfam" id="PF12138">
    <property type="entry name" value="Spherulin4"/>
    <property type="match status" value="1"/>
</dbReference>
<sequence length="249" mass="26163">MLLSRALLSSGVIIPLYLFPGSPPSCAPWAPLIDAIAQNPTVPFYAIVNPNSGPGTLPVDPSYQGCIAKIKAPNVNVIGYVATWFGDTTKTAGVIADVNTYASWGSSYIPDGIFFDQADSSNVALYTQYTTLARQKFKGGTGVTVLNPGTTPTPGFYNIADLVVTAENFFSEFSASQLVIGPTTPASKQGVILHDAPATPPTSLINTLIGTDHIGALYITDDVQANNGNPYDSLPSQFAAFVQAVKNAQ</sequence>
<keyword evidence="3" id="KW-1185">Reference proteome</keyword>
<name>A0AAW0GZJ5_9APHY</name>
<evidence type="ECO:0000256" key="1">
    <source>
        <dbReference type="SAM" id="SignalP"/>
    </source>
</evidence>
<reference evidence="2 3" key="1">
    <citation type="submission" date="2022-09" db="EMBL/GenBank/DDBJ databases">
        <authorList>
            <person name="Palmer J.M."/>
        </authorList>
    </citation>
    <scope>NUCLEOTIDE SEQUENCE [LARGE SCALE GENOMIC DNA]</scope>
    <source>
        <strain evidence="2 3">DSM 7382</strain>
    </source>
</reference>
<evidence type="ECO:0000313" key="2">
    <source>
        <dbReference type="EMBL" id="KAK7695536.1"/>
    </source>
</evidence>
<feature type="signal peptide" evidence="1">
    <location>
        <begin position="1"/>
        <end position="18"/>
    </location>
</feature>
<dbReference type="PANTHER" id="PTHR35040:SF9">
    <property type="entry name" value="4-LIKE CELL SURFACE PROTEIN, PUTATIVE (AFU_ORTHOLOGUE AFUA_4G14080)-RELATED"/>
    <property type="match status" value="1"/>
</dbReference>
<evidence type="ECO:0000313" key="3">
    <source>
        <dbReference type="Proteomes" id="UP001385951"/>
    </source>
</evidence>
<organism evidence="2 3">
    <name type="scientific">Cerrena zonata</name>
    <dbReference type="NCBI Taxonomy" id="2478898"/>
    <lineage>
        <taxon>Eukaryota</taxon>
        <taxon>Fungi</taxon>
        <taxon>Dikarya</taxon>
        <taxon>Basidiomycota</taxon>
        <taxon>Agaricomycotina</taxon>
        <taxon>Agaricomycetes</taxon>
        <taxon>Polyporales</taxon>
        <taxon>Cerrenaceae</taxon>
        <taxon>Cerrena</taxon>
    </lineage>
</organism>
<dbReference type="InterPro" id="IPR021986">
    <property type="entry name" value="Spherulin4"/>
</dbReference>
<evidence type="ECO:0008006" key="4">
    <source>
        <dbReference type="Google" id="ProtNLM"/>
    </source>
</evidence>
<comment type="caution">
    <text evidence="2">The sequence shown here is derived from an EMBL/GenBank/DDBJ whole genome shotgun (WGS) entry which is preliminary data.</text>
</comment>
<dbReference type="PANTHER" id="PTHR35040">
    <property type="match status" value="1"/>
</dbReference>
<dbReference type="Proteomes" id="UP001385951">
    <property type="component" value="Unassembled WGS sequence"/>
</dbReference>
<dbReference type="EMBL" id="JASBNA010000001">
    <property type="protein sequence ID" value="KAK7695536.1"/>
    <property type="molecule type" value="Genomic_DNA"/>
</dbReference>
<proteinExistence type="predicted"/>
<dbReference type="AlphaFoldDB" id="A0AAW0GZJ5"/>
<feature type="chain" id="PRO_5043508373" description="Spherulation-specific family 4" evidence="1">
    <location>
        <begin position="19"/>
        <end position="249"/>
    </location>
</feature>
<accession>A0AAW0GZJ5</accession>